<keyword evidence="2" id="KW-1185">Reference proteome</keyword>
<protein>
    <recommendedName>
        <fullName evidence="3">LTD domain-containing protein</fullName>
    </recommendedName>
</protein>
<dbReference type="Proteomes" id="UP000319852">
    <property type="component" value="Chromosome"/>
</dbReference>
<dbReference type="KEGG" id="amob:HG15A2_45050"/>
<evidence type="ECO:0008006" key="3">
    <source>
        <dbReference type="Google" id="ProtNLM"/>
    </source>
</evidence>
<gene>
    <name evidence="1" type="ORF">HG15A2_45050</name>
</gene>
<organism evidence="1 2">
    <name type="scientific">Adhaeretor mobilis</name>
    <dbReference type="NCBI Taxonomy" id="1930276"/>
    <lineage>
        <taxon>Bacteria</taxon>
        <taxon>Pseudomonadati</taxon>
        <taxon>Planctomycetota</taxon>
        <taxon>Planctomycetia</taxon>
        <taxon>Pirellulales</taxon>
        <taxon>Lacipirellulaceae</taxon>
        <taxon>Adhaeretor</taxon>
    </lineage>
</organism>
<dbReference type="RefSeq" id="WP_145063154.1">
    <property type="nucleotide sequence ID" value="NZ_CP036263.1"/>
</dbReference>
<name>A0A517N211_9BACT</name>
<dbReference type="EMBL" id="CP036263">
    <property type="protein sequence ID" value="QDT01163.1"/>
    <property type="molecule type" value="Genomic_DNA"/>
</dbReference>
<evidence type="ECO:0000313" key="1">
    <source>
        <dbReference type="EMBL" id="QDT01163.1"/>
    </source>
</evidence>
<reference evidence="1 2" key="1">
    <citation type="submission" date="2019-02" db="EMBL/GenBank/DDBJ databases">
        <title>Deep-cultivation of Planctomycetes and their phenomic and genomic characterization uncovers novel biology.</title>
        <authorList>
            <person name="Wiegand S."/>
            <person name="Jogler M."/>
            <person name="Boedeker C."/>
            <person name="Pinto D."/>
            <person name="Vollmers J."/>
            <person name="Rivas-Marin E."/>
            <person name="Kohn T."/>
            <person name="Peeters S.H."/>
            <person name="Heuer A."/>
            <person name="Rast P."/>
            <person name="Oberbeckmann S."/>
            <person name="Bunk B."/>
            <person name="Jeske O."/>
            <person name="Meyerdierks A."/>
            <person name="Storesund J.E."/>
            <person name="Kallscheuer N."/>
            <person name="Luecker S."/>
            <person name="Lage O.M."/>
            <person name="Pohl T."/>
            <person name="Merkel B.J."/>
            <person name="Hornburger P."/>
            <person name="Mueller R.-W."/>
            <person name="Bruemmer F."/>
            <person name="Labrenz M."/>
            <person name="Spormann A.M."/>
            <person name="Op den Camp H."/>
            <person name="Overmann J."/>
            <person name="Amann R."/>
            <person name="Jetten M.S.M."/>
            <person name="Mascher T."/>
            <person name="Medema M.H."/>
            <person name="Devos D.P."/>
            <person name="Kaster A.-K."/>
            <person name="Ovreas L."/>
            <person name="Rohde M."/>
            <person name="Galperin M.Y."/>
            <person name="Jogler C."/>
        </authorList>
    </citation>
    <scope>NUCLEOTIDE SEQUENCE [LARGE SCALE GENOMIC DNA]</scope>
    <source>
        <strain evidence="1 2">HG15A2</strain>
    </source>
</reference>
<sequence length="434" mass="45832">MKSLGHPSRLLLSSALIVLGYLFTSTADAQVYINEIYFDPPGSTGEKVFEYIELRGTPSESLAGQYLIFLENESSETANAGVIENIFDLTTRSLGTNGFLTLRQAASDNFYGGMEPAGTTVLVNTGSGLTFGSGPTSTIGHSDIEGTGVIENSGFTAMLIDIGTGTAPLLGQDLDVGDDGMSDDTFPAEWTTLDSIGINSEVSEIDGRLYAPINFSHGVPEEGGNVEPGAVFIDTDYEIEYIGRWGNSTGSTAADWHATNLTADSNTGSAGSPDFRQSGTFHDPPLGVDNFVETTQGVPYGMQLANTLGAPNLFILDGDFEYDSASGTFDNDVDGGDFLAWQRGFGFELTSEDGEANDATRQHGDTPNAEGIFDRIVDTQDLAVWASHYGETYTPPSSAASSTSSLAAVPEPAALLLTLIGSAFVGMSRIRQTI</sequence>
<proteinExistence type="predicted"/>
<accession>A0A517N211</accession>
<dbReference type="OrthoDB" id="255205at2"/>
<dbReference type="AlphaFoldDB" id="A0A517N211"/>
<evidence type="ECO:0000313" key="2">
    <source>
        <dbReference type="Proteomes" id="UP000319852"/>
    </source>
</evidence>